<dbReference type="InterPro" id="IPR051457">
    <property type="entry name" value="2-oxoacid:Fd_oxidoreductase"/>
</dbReference>
<organism evidence="3 4">
    <name type="scientific">Caldinitratiruptor microaerophilus</name>
    <dbReference type="NCBI Taxonomy" id="671077"/>
    <lineage>
        <taxon>Bacteria</taxon>
        <taxon>Bacillati</taxon>
        <taxon>Bacillota</taxon>
        <taxon>Clostridia</taxon>
        <taxon>Eubacteriales</taxon>
        <taxon>Symbiobacteriaceae</taxon>
        <taxon>Caldinitratiruptor</taxon>
    </lineage>
</organism>
<dbReference type="AlphaFoldDB" id="A0AA35G889"/>
<feature type="domain" description="Thiamine pyrophosphate enzyme TPP-binding" evidence="2">
    <location>
        <begin position="55"/>
        <end position="201"/>
    </location>
</feature>
<dbReference type="GO" id="GO:0030976">
    <property type="term" value="F:thiamine pyrophosphate binding"/>
    <property type="evidence" value="ECO:0007669"/>
    <property type="project" value="InterPro"/>
</dbReference>
<keyword evidence="4" id="KW-1185">Reference proteome</keyword>
<dbReference type="GO" id="GO:0045333">
    <property type="term" value="P:cellular respiration"/>
    <property type="evidence" value="ECO:0007669"/>
    <property type="project" value="UniProtKB-ARBA"/>
</dbReference>
<reference evidence="3" key="1">
    <citation type="submission" date="2022-03" db="EMBL/GenBank/DDBJ databases">
        <title>Complete genome sequence of Caldinitratiruptor microaerophilus.</title>
        <authorList>
            <person name="Mukaiyama R."/>
            <person name="Nishiyama T."/>
            <person name="Ueda K."/>
        </authorList>
    </citation>
    <scope>NUCLEOTIDE SEQUENCE</scope>
    <source>
        <strain evidence="3">JCM 16183</strain>
    </source>
</reference>
<evidence type="ECO:0000256" key="1">
    <source>
        <dbReference type="ARBA" id="ARBA00023002"/>
    </source>
</evidence>
<dbReference type="RefSeq" id="WP_264843148.1">
    <property type="nucleotide sequence ID" value="NZ_AP025628.1"/>
</dbReference>
<evidence type="ECO:0000259" key="2">
    <source>
        <dbReference type="Pfam" id="PF02775"/>
    </source>
</evidence>
<dbReference type="KEGG" id="cmic:caldi_01190"/>
<accession>A0AA35G889</accession>
<dbReference type="InterPro" id="IPR029061">
    <property type="entry name" value="THDP-binding"/>
</dbReference>
<dbReference type="Gene3D" id="3.40.50.970">
    <property type="match status" value="1"/>
</dbReference>
<dbReference type="Pfam" id="PF02775">
    <property type="entry name" value="TPP_enzyme_C"/>
    <property type="match status" value="1"/>
</dbReference>
<dbReference type="InterPro" id="IPR011766">
    <property type="entry name" value="TPP_enzyme_TPP-bd"/>
</dbReference>
<gene>
    <name evidence="3" type="ORF">caldi_01190</name>
</gene>
<dbReference type="Proteomes" id="UP001163687">
    <property type="component" value="Chromosome"/>
</dbReference>
<dbReference type="SUPFAM" id="SSF52518">
    <property type="entry name" value="Thiamin diphosphate-binding fold (THDP-binding)"/>
    <property type="match status" value="1"/>
</dbReference>
<dbReference type="EMBL" id="AP025628">
    <property type="protein sequence ID" value="BDG59029.1"/>
    <property type="molecule type" value="Genomic_DNA"/>
</dbReference>
<dbReference type="CDD" id="cd03375">
    <property type="entry name" value="TPP_OGFOR"/>
    <property type="match status" value="1"/>
</dbReference>
<sequence>MRYLETQALVAEYFRPKLPHIWCPGCAHGIITKALVKAIQELDLDRDRTVVVSGIGCASRATGYLDFGTVHATHGRALAFATGIKAARPDLTVIVISGDGDAAAIGGNHLIHAARRNIDLTLIVYQNGIYGMTGGQYAPTTAPGHVTTTSPGGHVERAFDLAALAAAAGATFVARSTAYHFDLTVQLFQRAIRHRGFSFVEAISSCPTYAGRLNGLETGLDALLWMRNNAVPVGTGQEGDGRFEIGVIRESEAPEWTEAYRQLSVKAQAGRRV</sequence>
<dbReference type="PANTHER" id="PTHR48084">
    <property type="entry name" value="2-OXOGLUTARATE OXIDOREDUCTASE SUBUNIT KORB-RELATED"/>
    <property type="match status" value="1"/>
</dbReference>
<evidence type="ECO:0000313" key="3">
    <source>
        <dbReference type="EMBL" id="BDG59029.1"/>
    </source>
</evidence>
<evidence type="ECO:0000313" key="4">
    <source>
        <dbReference type="Proteomes" id="UP001163687"/>
    </source>
</evidence>
<protein>
    <submittedName>
        <fullName evidence="3">2-oxoglutarate ferredoxin oxidoreductase subunit beta</fullName>
    </submittedName>
</protein>
<dbReference type="PANTHER" id="PTHR48084:SF1">
    <property type="entry name" value="2-OXOGLUTARATE SYNTHASE SUBUNIT KORB"/>
    <property type="match status" value="1"/>
</dbReference>
<proteinExistence type="predicted"/>
<name>A0AA35G889_9FIRM</name>
<keyword evidence="1" id="KW-0560">Oxidoreductase</keyword>
<dbReference type="GO" id="GO:0016625">
    <property type="term" value="F:oxidoreductase activity, acting on the aldehyde or oxo group of donors, iron-sulfur protein as acceptor"/>
    <property type="evidence" value="ECO:0007669"/>
    <property type="project" value="UniProtKB-ARBA"/>
</dbReference>